<keyword evidence="8" id="KW-1185">Reference proteome</keyword>
<dbReference type="GO" id="GO:0060320">
    <property type="term" value="P:rejection of self pollen"/>
    <property type="evidence" value="ECO:0007669"/>
    <property type="project" value="UniProtKB-KW"/>
</dbReference>
<accession>A0A5N5GYD4</accession>
<evidence type="ECO:0000256" key="4">
    <source>
        <dbReference type="ARBA" id="ARBA00022525"/>
    </source>
</evidence>
<comment type="subcellular location">
    <subcellularLocation>
        <location evidence="1 6">Secreted</location>
    </subcellularLocation>
</comment>
<dbReference type="GO" id="GO:0005576">
    <property type="term" value="C:extracellular region"/>
    <property type="evidence" value="ECO:0007669"/>
    <property type="project" value="UniProtKB-SubCell"/>
</dbReference>
<comment type="caution">
    <text evidence="7">The sequence shown here is derived from an EMBL/GenBank/DDBJ whole genome shotgun (WGS) entry which is preliminary data.</text>
</comment>
<dbReference type="InterPro" id="IPR010264">
    <property type="entry name" value="Self-incomp_S1"/>
</dbReference>
<name>A0A5N5GYD4_9ROSA</name>
<evidence type="ECO:0000313" key="7">
    <source>
        <dbReference type="EMBL" id="KAB2620635.1"/>
    </source>
</evidence>
<dbReference type="AlphaFoldDB" id="A0A5N5GYD4"/>
<dbReference type="EMBL" id="SMOL01000308">
    <property type="protein sequence ID" value="KAB2620635.1"/>
    <property type="molecule type" value="Genomic_DNA"/>
</dbReference>
<keyword evidence="5" id="KW-0732">Signal</keyword>
<dbReference type="PANTHER" id="PTHR31232:SF156">
    <property type="entry name" value="PLANT SELF-INCOMPATIBILITY PROTEIN S1 FAMILY-RELATED"/>
    <property type="match status" value="1"/>
</dbReference>
<gene>
    <name evidence="7" type="ORF">D8674_043062</name>
</gene>
<comment type="similarity">
    <text evidence="2 6">Belongs to the plant self-incompatibility (S1) protein family.</text>
</comment>
<evidence type="ECO:0000256" key="6">
    <source>
        <dbReference type="RuleBase" id="RU367044"/>
    </source>
</evidence>
<sequence length="236" mass="27371">MGASRTLVAHCESLDDDLGIRDISAGNEFNWSFREKLSGSTLYWCDMHNDHQHASFKVFWSESNHSCLRYRCNHKECFWIVKDEVAKHCNTMSTAFKFKPHYVVLLMFAALLALSHPCSGNPTNQTNDRGFPLLKYTLHVVNQMGASRTLVAHCESLDDDLGIRDISDGTEFNWSFRENLSGSTLYWCDMHNDHQHASFKVCNYKECFWIAIDDGIYLRVIPESRDEFQLKWEPGW</sequence>
<reference evidence="7 8" key="1">
    <citation type="submission" date="2019-09" db="EMBL/GenBank/DDBJ databases">
        <authorList>
            <person name="Ou C."/>
        </authorList>
    </citation>
    <scope>NUCLEOTIDE SEQUENCE [LARGE SCALE GENOMIC DNA]</scope>
    <source>
        <strain evidence="7">S2</strain>
        <tissue evidence="7">Leaf</tissue>
    </source>
</reference>
<proteinExistence type="inferred from homology"/>
<reference evidence="7 8" key="2">
    <citation type="submission" date="2019-11" db="EMBL/GenBank/DDBJ databases">
        <title>A de novo genome assembly of a pear dwarfing rootstock.</title>
        <authorList>
            <person name="Wang F."/>
            <person name="Wang J."/>
            <person name="Li S."/>
            <person name="Zhang Y."/>
            <person name="Fang M."/>
            <person name="Ma L."/>
            <person name="Zhao Y."/>
            <person name="Jiang S."/>
        </authorList>
    </citation>
    <scope>NUCLEOTIDE SEQUENCE [LARGE SCALE GENOMIC DNA]</scope>
    <source>
        <strain evidence="7">S2</strain>
        <tissue evidence="7">Leaf</tissue>
    </source>
</reference>
<evidence type="ECO:0000256" key="3">
    <source>
        <dbReference type="ARBA" id="ARBA00022471"/>
    </source>
</evidence>
<keyword evidence="3 6" id="KW-0713">Self-incompatibility</keyword>
<organism evidence="7 8">
    <name type="scientific">Pyrus ussuriensis x Pyrus communis</name>
    <dbReference type="NCBI Taxonomy" id="2448454"/>
    <lineage>
        <taxon>Eukaryota</taxon>
        <taxon>Viridiplantae</taxon>
        <taxon>Streptophyta</taxon>
        <taxon>Embryophyta</taxon>
        <taxon>Tracheophyta</taxon>
        <taxon>Spermatophyta</taxon>
        <taxon>Magnoliopsida</taxon>
        <taxon>eudicotyledons</taxon>
        <taxon>Gunneridae</taxon>
        <taxon>Pentapetalae</taxon>
        <taxon>rosids</taxon>
        <taxon>fabids</taxon>
        <taxon>Rosales</taxon>
        <taxon>Rosaceae</taxon>
        <taxon>Amygdaloideae</taxon>
        <taxon>Maleae</taxon>
        <taxon>Pyrus</taxon>
    </lineage>
</organism>
<evidence type="ECO:0000256" key="2">
    <source>
        <dbReference type="ARBA" id="ARBA00005581"/>
    </source>
</evidence>
<protein>
    <recommendedName>
        <fullName evidence="6">S-protein homolog</fullName>
    </recommendedName>
</protein>
<evidence type="ECO:0000256" key="1">
    <source>
        <dbReference type="ARBA" id="ARBA00004613"/>
    </source>
</evidence>
<keyword evidence="4 6" id="KW-0964">Secreted</keyword>
<evidence type="ECO:0000256" key="5">
    <source>
        <dbReference type="ARBA" id="ARBA00022729"/>
    </source>
</evidence>
<dbReference type="OrthoDB" id="1727555at2759"/>
<dbReference type="Proteomes" id="UP000327157">
    <property type="component" value="Unassembled WGS sequence"/>
</dbReference>
<evidence type="ECO:0000313" key="8">
    <source>
        <dbReference type="Proteomes" id="UP000327157"/>
    </source>
</evidence>
<dbReference type="PANTHER" id="PTHR31232">
    <property type="match status" value="1"/>
</dbReference>
<dbReference type="Pfam" id="PF05938">
    <property type="entry name" value="Self-incomp_S1"/>
    <property type="match status" value="2"/>
</dbReference>